<keyword evidence="4" id="KW-0233">DNA recombination</keyword>
<dbReference type="PROSITE" id="PS51898">
    <property type="entry name" value="TYR_RECOMBINASE"/>
    <property type="match status" value="1"/>
</dbReference>
<name>A0A6M6JAC4_9PSEU</name>
<evidence type="ECO:0000259" key="8">
    <source>
        <dbReference type="PROSITE" id="PS51898"/>
    </source>
</evidence>
<sequence>MTSTAPRRRARSKGRIEQLPSGSLRVVVYAGQDPLTKRRHYLREIIPAGPRAAIEADKALRRLAVQVDEQRNPRTTATVEQLLTEHFELLEVEPSTLSTYRTLSRTHIVPLIGKQKVGALRAAVFDSFYAELRRCRAHCDRRPFVEHRTVRPHNCDHRCGPHRCRGLSRSTIRQIHVILSGALKRAVRWRWLSTNPIEHAQAPPQPAAKPQPPSADEAARILNEAWSDPDWAVLVWLTMVTGFRRGELCALRWNDLDVVNGVLTVARSIAQLDGETWEKDTKTHQHRRIALDPDTVMLLAGHRQRYMDLCAGLGFELPADGFMFSRDVDGSTHLKPATVGQRYSRLARRIGIKTTIHKLRHYSATELIAGGVDVRTVAGRLGHGGGGTTTLRVYAAWVSEADQRASAGLLDRLPQRPSSSPGSTNSAERGARSPYELVAAELRAQILDGRLPSGSLLPSNVELARQYGVATGTAHRATALLSEWGIVDVRQGRRAVVLDVVECGEVAQPVTTMSLIRGSGLDRQLTVGEFPAVERFMADMHVRHLGADFARFSAEVDLNSGADLRKLLVAAVRRRGGDPAQIDEYEMDVRLPTDMAAVITFVAFA</sequence>
<dbReference type="Pfam" id="PF00392">
    <property type="entry name" value="GntR"/>
    <property type="match status" value="1"/>
</dbReference>
<feature type="domain" description="Core-binding (CB)" evidence="9">
    <location>
        <begin position="77"/>
        <end position="187"/>
    </location>
</feature>
<dbReference type="InterPro" id="IPR036390">
    <property type="entry name" value="WH_DNA-bd_sf"/>
</dbReference>
<evidence type="ECO:0000256" key="1">
    <source>
        <dbReference type="ARBA" id="ARBA00023015"/>
    </source>
</evidence>
<dbReference type="GO" id="GO:0015074">
    <property type="term" value="P:DNA integration"/>
    <property type="evidence" value="ECO:0007669"/>
    <property type="project" value="InterPro"/>
</dbReference>
<dbReference type="InterPro" id="IPR002104">
    <property type="entry name" value="Integrase_catalytic"/>
</dbReference>
<dbReference type="InterPro" id="IPR036388">
    <property type="entry name" value="WH-like_DNA-bd_sf"/>
</dbReference>
<proteinExistence type="predicted"/>
<evidence type="ECO:0000313" key="10">
    <source>
        <dbReference type="EMBL" id="QJY44814.1"/>
    </source>
</evidence>
<reference evidence="10 11" key="1">
    <citation type="submission" date="2020-05" db="EMBL/GenBank/DDBJ databases">
        <authorList>
            <person name="Mo P."/>
        </authorList>
    </citation>
    <scope>NUCLEOTIDE SEQUENCE [LARGE SCALE GENOMIC DNA]</scope>
    <source>
        <strain evidence="10 11">Gen01</strain>
    </source>
</reference>
<evidence type="ECO:0000259" key="9">
    <source>
        <dbReference type="PROSITE" id="PS51900"/>
    </source>
</evidence>
<keyword evidence="2 5" id="KW-0238">DNA-binding</keyword>
<keyword evidence="1" id="KW-0805">Transcription regulation</keyword>
<dbReference type="SUPFAM" id="SSF56349">
    <property type="entry name" value="DNA breaking-rejoining enzymes"/>
    <property type="match status" value="1"/>
</dbReference>
<dbReference type="Gene3D" id="1.10.10.10">
    <property type="entry name" value="Winged helix-like DNA-binding domain superfamily/Winged helix DNA-binding domain"/>
    <property type="match status" value="1"/>
</dbReference>
<dbReference type="Proteomes" id="UP000505377">
    <property type="component" value="Chromosome"/>
</dbReference>
<dbReference type="InterPro" id="IPR044068">
    <property type="entry name" value="CB"/>
</dbReference>
<dbReference type="Pfam" id="PF00589">
    <property type="entry name" value="Phage_integrase"/>
    <property type="match status" value="1"/>
</dbReference>
<dbReference type="SUPFAM" id="SSF46785">
    <property type="entry name" value="Winged helix' DNA-binding domain"/>
    <property type="match status" value="1"/>
</dbReference>
<dbReference type="GO" id="GO:0006310">
    <property type="term" value="P:DNA recombination"/>
    <property type="evidence" value="ECO:0007669"/>
    <property type="project" value="UniProtKB-KW"/>
</dbReference>
<dbReference type="PROSITE" id="PS51900">
    <property type="entry name" value="CB"/>
    <property type="match status" value="1"/>
</dbReference>
<dbReference type="SMART" id="SM00345">
    <property type="entry name" value="HTH_GNTR"/>
    <property type="match status" value="1"/>
</dbReference>
<dbReference type="CDD" id="cd07377">
    <property type="entry name" value="WHTH_GntR"/>
    <property type="match status" value="1"/>
</dbReference>
<dbReference type="AlphaFoldDB" id="A0A6M6JAC4"/>
<evidence type="ECO:0000256" key="3">
    <source>
        <dbReference type="ARBA" id="ARBA00023163"/>
    </source>
</evidence>
<dbReference type="GO" id="GO:0003677">
    <property type="term" value="F:DNA binding"/>
    <property type="evidence" value="ECO:0007669"/>
    <property type="project" value="UniProtKB-UniRule"/>
</dbReference>
<feature type="region of interest" description="Disordered" evidence="6">
    <location>
        <begin position="408"/>
        <end position="431"/>
    </location>
</feature>
<dbReference type="Gene3D" id="1.10.150.130">
    <property type="match status" value="1"/>
</dbReference>
<dbReference type="PROSITE" id="PS50949">
    <property type="entry name" value="HTH_GNTR"/>
    <property type="match status" value="1"/>
</dbReference>
<feature type="domain" description="HTH gntR-type" evidence="7">
    <location>
        <begin position="432"/>
        <end position="500"/>
    </location>
</feature>
<dbReference type="EMBL" id="CP053564">
    <property type="protein sequence ID" value="QJY44814.1"/>
    <property type="molecule type" value="Genomic_DNA"/>
</dbReference>
<accession>A0A6M6JAC4</accession>
<protein>
    <submittedName>
        <fullName evidence="10">Tyrosine-type recombinase/integrase</fullName>
    </submittedName>
</protein>
<keyword evidence="3" id="KW-0804">Transcription</keyword>
<dbReference type="InterPro" id="IPR050090">
    <property type="entry name" value="Tyrosine_recombinase_XerCD"/>
</dbReference>
<dbReference type="Gene3D" id="1.10.443.10">
    <property type="entry name" value="Intergrase catalytic core"/>
    <property type="match status" value="1"/>
</dbReference>
<dbReference type="RefSeq" id="WP_172154189.1">
    <property type="nucleotide sequence ID" value="NZ_CP053564.1"/>
</dbReference>
<dbReference type="InterPro" id="IPR000524">
    <property type="entry name" value="Tscrpt_reg_HTH_GntR"/>
</dbReference>
<evidence type="ECO:0000256" key="2">
    <source>
        <dbReference type="ARBA" id="ARBA00023125"/>
    </source>
</evidence>
<evidence type="ECO:0000256" key="4">
    <source>
        <dbReference type="ARBA" id="ARBA00023172"/>
    </source>
</evidence>
<organism evidence="10 11">
    <name type="scientific">Pseudonocardia broussonetiae</name>
    <dbReference type="NCBI Taxonomy" id="2736640"/>
    <lineage>
        <taxon>Bacteria</taxon>
        <taxon>Bacillati</taxon>
        <taxon>Actinomycetota</taxon>
        <taxon>Actinomycetes</taxon>
        <taxon>Pseudonocardiales</taxon>
        <taxon>Pseudonocardiaceae</taxon>
        <taxon>Pseudonocardia</taxon>
    </lineage>
</organism>
<feature type="domain" description="Tyr recombinase" evidence="8">
    <location>
        <begin position="208"/>
        <end position="408"/>
    </location>
</feature>
<evidence type="ECO:0000313" key="11">
    <source>
        <dbReference type="Proteomes" id="UP000505377"/>
    </source>
</evidence>
<evidence type="ECO:0000256" key="5">
    <source>
        <dbReference type="PROSITE-ProRule" id="PRU01248"/>
    </source>
</evidence>
<dbReference type="InterPro" id="IPR010998">
    <property type="entry name" value="Integrase_recombinase_N"/>
</dbReference>
<dbReference type="CDD" id="cd01189">
    <property type="entry name" value="INT_ICEBs1_C_like"/>
    <property type="match status" value="1"/>
</dbReference>
<evidence type="ECO:0000259" key="7">
    <source>
        <dbReference type="PROSITE" id="PS50949"/>
    </source>
</evidence>
<dbReference type="InterPro" id="IPR011010">
    <property type="entry name" value="DNA_brk_join_enz"/>
</dbReference>
<gene>
    <name evidence="10" type="ORF">HOP40_02295</name>
</gene>
<evidence type="ECO:0000256" key="6">
    <source>
        <dbReference type="SAM" id="MobiDB-lite"/>
    </source>
</evidence>
<dbReference type="PANTHER" id="PTHR30349:SF91">
    <property type="entry name" value="INTA PROTEIN"/>
    <property type="match status" value="1"/>
</dbReference>
<dbReference type="KEGG" id="pbro:HOP40_02295"/>
<feature type="compositionally biased region" description="Polar residues" evidence="6">
    <location>
        <begin position="416"/>
        <end position="427"/>
    </location>
</feature>
<keyword evidence="11" id="KW-1185">Reference proteome</keyword>
<dbReference type="GO" id="GO:0003700">
    <property type="term" value="F:DNA-binding transcription factor activity"/>
    <property type="evidence" value="ECO:0007669"/>
    <property type="project" value="InterPro"/>
</dbReference>
<dbReference type="PANTHER" id="PTHR30349">
    <property type="entry name" value="PHAGE INTEGRASE-RELATED"/>
    <property type="match status" value="1"/>
</dbReference>
<dbReference type="InterPro" id="IPR013762">
    <property type="entry name" value="Integrase-like_cat_sf"/>
</dbReference>